<dbReference type="SMART" id="SM00268">
    <property type="entry name" value="ACTIN"/>
    <property type="match status" value="1"/>
</dbReference>
<dbReference type="CDD" id="cd04301">
    <property type="entry name" value="NAT_SF"/>
    <property type="match status" value="1"/>
</dbReference>
<dbReference type="EMBL" id="CAJNNW010025967">
    <property type="protein sequence ID" value="CAE8681524.1"/>
    <property type="molecule type" value="Genomic_DNA"/>
</dbReference>
<keyword evidence="4" id="KW-1133">Transmembrane helix</keyword>
<dbReference type="InterPro" id="IPR004000">
    <property type="entry name" value="Actin"/>
</dbReference>
<dbReference type="InterPro" id="IPR016181">
    <property type="entry name" value="Acyl_CoA_acyltransferase"/>
</dbReference>
<gene>
    <name evidence="6" type="ORF">PGLA2088_LOCUS22472</name>
</gene>
<dbReference type="SUPFAM" id="SSF55729">
    <property type="entry name" value="Acyl-CoA N-acyltransferases (Nat)"/>
    <property type="match status" value="1"/>
</dbReference>
<feature type="region of interest" description="Disordered" evidence="3">
    <location>
        <begin position="625"/>
        <end position="651"/>
    </location>
</feature>
<evidence type="ECO:0000313" key="7">
    <source>
        <dbReference type="Proteomes" id="UP000626109"/>
    </source>
</evidence>
<evidence type="ECO:0000256" key="4">
    <source>
        <dbReference type="SAM" id="Phobius"/>
    </source>
</evidence>
<feature type="transmembrane region" description="Helical" evidence="4">
    <location>
        <begin position="1361"/>
        <end position="1392"/>
    </location>
</feature>
<evidence type="ECO:0000256" key="1">
    <source>
        <dbReference type="ARBA" id="ARBA00049360"/>
    </source>
</evidence>
<feature type="region of interest" description="Disordered" evidence="3">
    <location>
        <begin position="348"/>
        <end position="379"/>
    </location>
</feature>
<sequence length="1443" mass="152817">MDHRALGRERLISPTLGTLGDALWAVAAVVTPRSLRELCQASRSVRCLLSPVAEQAAKIKELVRSLRALPLRFNFQLDLLGCDALEEALLFLGPILPLRRRERAGKLAGDLASEDSLRRRSRMTLDGASAFQPLLLVGIEWAEGPAADPLQLGVQLRLHEPGGAPTLAVELTSGGWSDWAETWSLLDGTLQVALPGEGHILLRQVCEVTLVPGLGAPDSIRSCTDMLTRPGRPYRMHCLERQRPVCLSSLRWLKQPPPWRPSQEKSGVSNEAASTEPGPVMSCFVTLRLAKVTSCSIPGNGELDVATLRSKSFLIRPWIDESVSEVAVHMPSARALPLAHGTAAVTARGQKRDSIESNGQQRGNDHFGNLGDDGDSEPAAALRMKEEGEERVLLVGFALLVLCAYFSPPELVISAPLRFYSHLGPSLDGYRPASGVLAARKPASSRTAGPGDEAKASDGSSQGGEDIEEDKKVQTEPLPVPDLLGVEDSVTLTELLQKTFGDGSSNGFNIIGALTMEATLSGSSEALAALVCSSLSTGSAEVLAVRSADASRELLGCCVLRRSKVSSGMGRHASGAIGEVALLAVRPEHQSRGLGTSLLRAAEERLATKHQCEAVQLEIRGGSFPGSAGGYSSGPEEQKGSRKGKGRGGAPERALVWLRRRDYAVSERGGGGGGSGRISLVRMLPLGFVSRALARVVGAREAMLMAELAAVEADAAKAEGASSISGLGPCGTASVSPAATVDSMLLLLPYEVSASVAHCLGLASLGAVACTCHVMTEVACKDAELWRFLFEKCCWPPSAALADFAEGVATCRAGVDWRGRMRARAVAPPSIVVDIGRGYTKYGLVHGIRGRPEGEGHPPTLVQLCSSPTHPSDCDHNEQLQFIHTKVDDELARAAADAQHPLHWAALESEAGAVAQAGGRALLCGLRQCTDLNGCVVRLESFDQERGRFVALVVCLHAPLMSGNLIPDGPPTETTADSDDEESDDSGPAIEAAIEVDLAGLAEGVASQPESAALESQVSRIRRSLRLLQSLSGRSGVVPHRQAMSMRLLVDSCHLKPVRRARDLPLLIGEPFAVTASGGMDGRSRSDPDRWALAMQAQLGVRRGPMRIVPQAQMALWAHGIDHGIVVNIGQGQAIAIPVVEGEVVASAACGSDIGSGSLTQLMMRLLSRRFSFLDSRVMTWCRDLKEAYCYVSPPPPAGVGSLLERFNALQRAGGDVNNTLGVQSVSVDAPFAAPGSVQLDIERVVVPEALFDASLIGGPTVQGLVLSCIEKVLAREVCDGEALRALLRNVVLVGGAADIPGVRPRTEFEIRKLLAERGSSSLKSALASTDDCFVLNPPLADQHDQSRSSGSLTSPRFAPFFGGVVVLVVVVVVVVIVVVVVVVVVVVEAFCRTSGCHDSNLRSVDRMPPDRIKQLAPFSLLSLSLSLSVFGRGTREALVNNL</sequence>
<dbReference type="Pfam" id="PF00022">
    <property type="entry name" value="Actin"/>
    <property type="match status" value="1"/>
</dbReference>
<comment type="similarity">
    <text evidence="2">Belongs to the actin family.</text>
</comment>
<feature type="region of interest" description="Disordered" evidence="3">
    <location>
        <begin position="257"/>
        <end position="276"/>
    </location>
</feature>
<accession>A0A813JPC2</accession>
<proteinExistence type="inferred from homology"/>
<dbReference type="Gene3D" id="3.30.420.40">
    <property type="match status" value="1"/>
</dbReference>
<keyword evidence="4" id="KW-0472">Membrane</keyword>
<evidence type="ECO:0000256" key="3">
    <source>
        <dbReference type="SAM" id="MobiDB-lite"/>
    </source>
</evidence>
<dbReference type="SUPFAM" id="SSF81383">
    <property type="entry name" value="F-box domain"/>
    <property type="match status" value="1"/>
</dbReference>
<dbReference type="InterPro" id="IPR000182">
    <property type="entry name" value="GNAT_dom"/>
</dbReference>
<dbReference type="Gene3D" id="3.40.630.30">
    <property type="match status" value="1"/>
</dbReference>
<evidence type="ECO:0000259" key="5">
    <source>
        <dbReference type="PROSITE" id="PS51186"/>
    </source>
</evidence>
<feature type="compositionally biased region" description="Acidic residues" evidence="3">
    <location>
        <begin position="976"/>
        <end position="985"/>
    </location>
</feature>
<comment type="caution">
    <text evidence="6">The sequence shown here is derived from an EMBL/GenBank/DDBJ whole genome shotgun (WGS) entry which is preliminary data.</text>
</comment>
<name>A0A813JPC2_POLGL</name>
<dbReference type="Gene3D" id="3.90.640.10">
    <property type="entry name" value="Actin, Chain A, domain 4"/>
    <property type="match status" value="1"/>
</dbReference>
<dbReference type="Proteomes" id="UP000626109">
    <property type="component" value="Unassembled WGS sequence"/>
</dbReference>
<keyword evidence="4" id="KW-0812">Transmembrane</keyword>
<dbReference type="PROSITE" id="PS51186">
    <property type="entry name" value="GNAT"/>
    <property type="match status" value="1"/>
</dbReference>
<dbReference type="InterPro" id="IPR036047">
    <property type="entry name" value="F-box-like_dom_sf"/>
</dbReference>
<dbReference type="GO" id="GO:0016747">
    <property type="term" value="F:acyltransferase activity, transferring groups other than amino-acyl groups"/>
    <property type="evidence" value="ECO:0007669"/>
    <property type="project" value="InterPro"/>
</dbReference>
<feature type="region of interest" description="Disordered" evidence="3">
    <location>
        <begin position="441"/>
        <end position="480"/>
    </location>
</feature>
<evidence type="ECO:0000256" key="2">
    <source>
        <dbReference type="RuleBase" id="RU000487"/>
    </source>
</evidence>
<feature type="compositionally biased region" description="Polar residues" evidence="3">
    <location>
        <begin position="264"/>
        <end position="273"/>
    </location>
</feature>
<protein>
    <recommendedName>
        <fullName evidence="5">N-acetyltransferase domain-containing protein</fullName>
    </recommendedName>
</protein>
<dbReference type="SUPFAM" id="SSF53067">
    <property type="entry name" value="Actin-like ATPase domain"/>
    <property type="match status" value="1"/>
</dbReference>
<dbReference type="PANTHER" id="PTHR11937">
    <property type="entry name" value="ACTIN"/>
    <property type="match status" value="1"/>
</dbReference>
<dbReference type="InterPro" id="IPR043129">
    <property type="entry name" value="ATPase_NBD"/>
</dbReference>
<dbReference type="Pfam" id="PF00583">
    <property type="entry name" value="Acetyltransf_1"/>
    <property type="match status" value="1"/>
</dbReference>
<feature type="region of interest" description="Disordered" evidence="3">
    <location>
        <begin position="964"/>
        <end position="987"/>
    </location>
</feature>
<reference evidence="6" key="1">
    <citation type="submission" date="2021-02" db="EMBL/GenBank/DDBJ databases">
        <authorList>
            <person name="Dougan E. K."/>
            <person name="Rhodes N."/>
            <person name="Thang M."/>
            <person name="Chan C."/>
        </authorList>
    </citation>
    <scope>NUCLEOTIDE SEQUENCE</scope>
</reference>
<organism evidence="6 7">
    <name type="scientific">Polarella glacialis</name>
    <name type="common">Dinoflagellate</name>
    <dbReference type="NCBI Taxonomy" id="89957"/>
    <lineage>
        <taxon>Eukaryota</taxon>
        <taxon>Sar</taxon>
        <taxon>Alveolata</taxon>
        <taxon>Dinophyceae</taxon>
        <taxon>Suessiales</taxon>
        <taxon>Suessiaceae</taxon>
        <taxon>Polarella</taxon>
    </lineage>
</organism>
<evidence type="ECO:0000313" key="6">
    <source>
        <dbReference type="EMBL" id="CAE8681524.1"/>
    </source>
</evidence>
<feature type="domain" description="N-acetyltransferase" evidence="5">
    <location>
        <begin position="513"/>
        <end position="662"/>
    </location>
</feature>
<comment type="catalytic activity">
    <reaction evidence="1">
        <text>ATP + H2O = ADP + phosphate + H(+)</text>
        <dbReference type="Rhea" id="RHEA:13065"/>
        <dbReference type="ChEBI" id="CHEBI:15377"/>
        <dbReference type="ChEBI" id="CHEBI:15378"/>
        <dbReference type="ChEBI" id="CHEBI:30616"/>
        <dbReference type="ChEBI" id="CHEBI:43474"/>
        <dbReference type="ChEBI" id="CHEBI:456216"/>
    </reaction>
</comment>